<name>A0A1U7NY77_9DEIO</name>
<proteinExistence type="predicted"/>
<comment type="caution">
    <text evidence="1">The sequence shown here is derived from an EMBL/GenBank/DDBJ whole genome shotgun (WGS) entry which is preliminary data.</text>
</comment>
<dbReference type="Proteomes" id="UP000186607">
    <property type="component" value="Unassembled WGS sequence"/>
</dbReference>
<gene>
    <name evidence="1" type="ORF">BOO71_0007486</name>
</gene>
<sequence length="44" mass="4636">MEKSCGLGHRNGQPLGCGCLGYARLGCEGWTGEPSEGERVGRKV</sequence>
<evidence type="ECO:0000313" key="2">
    <source>
        <dbReference type="Proteomes" id="UP000186607"/>
    </source>
</evidence>
<organism evidence="1 2">
    <name type="scientific">Deinococcus marmoris</name>
    <dbReference type="NCBI Taxonomy" id="249408"/>
    <lineage>
        <taxon>Bacteria</taxon>
        <taxon>Thermotogati</taxon>
        <taxon>Deinococcota</taxon>
        <taxon>Deinococci</taxon>
        <taxon>Deinococcales</taxon>
        <taxon>Deinococcaceae</taxon>
        <taxon>Deinococcus</taxon>
    </lineage>
</organism>
<dbReference type="EMBL" id="MSTI01000080">
    <property type="protein sequence ID" value="OLV17872.1"/>
    <property type="molecule type" value="Genomic_DNA"/>
</dbReference>
<keyword evidence="2" id="KW-1185">Reference proteome</keyword>
<protein>
    <submittedName>
        <fullName evidence="1">Uncharacterized protein</fullName>
    </submittedName>
</protein>
<accession>A0A1U7NY77</accession>
<reference evidence="1 2" key="1">
    <citation type="submission" date="2017-01" db="EMBL/GenBank/DDBJ databases">
        <title>Genome Analysis of Deinococcus marmoris KOPRI26562.</title>
        <authorList>
            <person name="Kim J.H."/>
            <person name="Oh H.-M."/>
        </authorList>
    </citation>
    <scope>NUCLEOTIDE SEQUENCE [LARGE SCALE GENOMIC DNA]</scope>
    <source>
        <strain evidence="1 2">KOPRI26562</strain>
    </source>
</reference>
<dbReference type="AlphaFoldDB" id="A0A1U7NY77"/>
<evidence type="ECO:0000313" key="1">
    <source>
        <dbReference type="EMBL" id="OLV17872.1"/>
    </source>
</evidence>